<dbReference type="EMBL" id="MN035268">
    <property type="protein sequence ID" value="QDH90102.1"/>
    <property type="molecule type" value="Genomic_RNA"/>
</dbReference>
<dbReference type="EMBL" id="MN035051">
    <property type="protein sequence ID" value="QDH89802.1"/>
    <property type="molecule type" value="Genomic_RNA"/>
</dbReference>
<proteinExistence type="predicted"/>
<evidence type="ECO:0000313" key="3">
    <source>
        <dbReference type="EMBL" id="QDH89802.1"/>
    </source>
</evidence>
<name>A0A514D866_9VIRU</name>
<feature type="compositionally biased region" description="Basic and acidic residues" evidence="1">
    <location>
        <begin position="13"/>
        <end position="27"/>
    </location>
</feature>
<evidence type="ECO:0000256" key="1">
    <source>
        <dbReference type="SAM" id="MobiDB-lite"/>
    </source>
</evidence>
<accession>A0A514D866</accession>
<evidence type="ECO:0000256" key="2">
    <source>
        <dbReference type="SAM" id="Phobius"/>
    </source>
</evidence>
<evidence type="ECO:0000313" key="4">
    <source>
        <dbReference type="EMBL" id="QDH90102.1"/>
    </source>
</evidence>
<keyword evidence="2" id="KW-0472">Membrane</keyword>
<keyword evidence="2" id="KW-1133">Transmembrane helix</keyword>
<feature type="transmembrane region" description="Helical" evidence="2">
    <location>
        <begin position="35"/>
        <end position="56"/>
    </location>
</feature>
<organism evidence="3">
    <name type="scientific">Leviviridae sp</name>
    <dbReference type="NCBI Taxonomy" id="2027243"/>
    <lineage>
        <taxon>Viruses</taxon>
        <taxon>Riboviria</taxon>
        <taxon>Orthornavirae</taxon>
        <taxon>Lenarviricota</taxon>
        <taxon>Leviviricetes</taxon>
        <taxon>Norzivirales</taxon>
        <taxon>Fiersviridae</taxon>
    </lineage>
</organism>
<keyword evidence="2" id="KW-0812">Transmembrane</keyword>
<feature type="region of interest" description="Disordered" evidence="1">
    <location>
        <begin position="1"/>
        <end position="27"/>
    </location>
</feature>
<sequence length="64" mass="7061">MAPKSRIPSTIGTHRDSIPKRRKEDHSYLQPRSRVVAIVLGLFVILSDSGFFSAVADEVSNGCF</sequence>
<reference evidence="3" key="1">
    <citation type="submission" date="2019-05" db="EMBL/GenBank/DDBJ databases">
        <title>Metatranscriptomic reconstruction reveals RNA viruses with the potential to shape carbon cycling in soil.</title>
        <authorList>
            <person name="Starr E.P."/>
            <person name="Nuccio E."/>
            <person name="Pett-Ridge J."/>
            <person name="Banfield J.F."/>
            <person name="Firestone M.K."/>
        </authorList>
    </citation>
    <scope>NUCLEOTIDE SEQUENCE</scope>
    <source>
        <strain evidence="4">H4_Bulk_Litter_22_scaffold_3084</strain>
        <strain evidence="3">H4_Bulk_Litter_23_scaffold_312</strain>
    </source>
</reference>
<gene>
    <name evidence="4" type="ORF">H4BulkLitter223084_000001</name>
    <name evidence="3" type="ORF">H4BulkLitter23312_000002</name>
</gene>
<protein>
    <submittedName>
        <fullName evidence="3">Uncharacterized protein</fullName>
    </submittedName>
</protein>